<name>A0A1V4KE70_PATFA</name>
<evidence type="ECO:0000256" key="4">
    <source>
        <dbReference type="ARBA" id="ARBA00023274"/>
    </source>
</evidence>
<evidence type="ECO:0000313" key="8">
    <source>
        <dbReference type="Proteomes" id="UP000190648"/>
    </source>
</evidence>
<dbReference type="EMBL" id="LSYS01003897">
    <property type="protein sequence ID" value="OPJ82157.1"/>
    <property type="molecule type" value="Genomic_DNA"/>
</dbReference>
<evidence type="ECO:0000256" key="3">
    <source>
        <dbReference type="ARBA" id="ARBA00022980"/>
    </source>
</evidence>
<accession>A0A1V4KE70</accession>
<dbReference type="PROSITE" id="PS50889">
    <property type="entry name" value="S4"/>
    <property type="match status" value="1"/>
</dbReference>
<dbReference type="PANTHER" id="PTHR11581:SF0">
    <property type="entry name" value="SMALL RIBOSOMAL SUBUNIT PROTEIN ES4"/>
    <property type="match status" value="1"/>
</dbReference>
<sequence length="131" mass="15097">MLDKLTGVFAPRPSTGPHKLRECLPLIIFLRNRLKYALTGDEVKKICMQRFIKIDGKVRTDITYPAGFMDVISIEKTGEHFRLVYDTKGRFAVHRITAEEAKVRGFSWVWLGWCCLFGISLRAESVPPLRR</sequence>
<keyword evidence="3" id="KW-0689">Ribosomal protein</keyword>
<dbReference type="InterPro" id="IPR013843">
    <property type="entry name" value="Ribosomal_eS4_N"/>
</dbReference>
<dbReference type="Gene3D" id="3.10.290.10">
    <property type="entry name" value="RNA-binding S4 domain"/>
    <property type="match status" value="1"/>
</dbReference>
<keyword evidence="8" id="KW-1185">Reference proteome</keyword>
<dbReference type="Proteomes" id="UP000190648">
    <property type="component" value="Unassembled WGS sequence"/>
</dbReference>
<proteinExistence type="predicted"/>
<dbReference type="PANTHER" id="PTHR11581">
    <property type="entry name" value="30S/40S RIBOSOMAL PROTEIN S4"/>
    <property type="match status" value="1"/>
</dbReference>
<gene>
    <name evidence="7" type="ORF">AV530_010077</name>
</gene>
<dbReference type="GO" id="GO:0022627">
    <property type="term" value="C:cytosolic small ribosomal subunit"/>
    <property type="evidence" value="ECO:0007669"/>
    <property type="project" value="TreeGrafter"/>
</dbReference>
<dbReference type="SMART" id="SM00363">
    <property type="entry name" value="S4"/>
    <property type="match status" value="1"/>
</dbReference>
<dbReference type="GO" id="GO:0003735">
    <property type="term" value="F:structural constituent of ribosome"/>
    <property type="evidence" value="ECO:0007669"/>
    <property type="project" value="InterPro"/>
</dbReference>
<feature type="domain" description="RNA-binding S4" evidence="6">
    <location>
        <begin position="24"/>
        <end position="88"/>
    </location>
</feature>
<evidence type="ECO:0000256" key="2">
    <source>
        <dbReference type="ARBA" id="ARBA00022884"/>
    </source>
</evidence>
<reference evidence="7 8" key="1">
    <citation type="submission" date="2016-02" db="EMBL/GenBank/DDBJ databases">
        <title>Band-tailed pigeon sequencing and assembly.</title>
        <authorList>
            <person name="Soares A.E."/>
            <person name="Novak B.J."/>
            <person name="Rice E.S."/>
            <person name="O'Connell B."/>
            <person name="Chang D."/>
            <person name="Weber S."/>
            <person name="Shapiro B."/>
        </authorList>
    </citation>
    <scope>NUCLEOTIDE SEQUENCE [LARGE SCALE GENOMIC DNA]</scope>
    <source>
        <strain evidence="7">BTP2013</strain>
        <tissue evidence="7">Blood</tissue>
    </source>
</reference>
<dbReference type="CDD" id="cd00165">
    <property type="entry name" value="S4"/>
    <property type="match status" value="1"/>
</dbReference>
<dbReference type="GO" id="GO:0006412">
    <property type="term" value="P:translation"/>
    <property type="evidence" value="ECO:0007669"/>
    <property type="project" value="InterPro"/>
</dbReference>
<keyword evidence="2 5" id="KW-0694">RNA-binding</keyword>
<organism evidence="7 8">
    <name type="scientific">Patagioenas fasciata monilis</name>
    <dbReference type="NCBI Taxonomy" id="372326"/>
    <lineage>
        <taxon>Eukaryota</taxon>
        <taxon>Metazoa</taxon>
        <taxon>Chordata</taxon>
        <taxon>Craniata</taxon>
        <taxon>Vertebrata</taxon>
        <taxon>Euteleostomi</taxon>
        <taxon>Archelosauria</taxon>
        <taxon>Archosauria</taxon>
        <taxon>Dinosauria</taxon>
        <taxon>Saurischia</taxon>
        <taxon>Theropoda</taxon>
        <taxon>Coelurosauria</taxon>
        <taxon>Aves</taxon>
        <taxon>Neognathae</taxon>
        <taxon>Neoaves</taxon>
        <taxon>Columbimorphae</taxon>
        <taxon>Columbiformes</taxon>
        <taxon>Columbidae</taxon>
        <taxon>Patagioenas</taxon>
    </lineage>
</organism>
<dbReference type="InterPro" id="IPR013845">
    <property type="entry name" value="Ribosomal_eS4_central_region"/>
</dbReference>
<dbReference type="Pfam" id="PF08071">
    <property type="entry name" value="RS4NT"/>
    <property type="match status" value="1"/>
</dbReference>
<keyword evidence="4" id="KW-0687">Ribonucleoprotein</keyword>
<protein>
    <recommendedName>
        <fullName evidence="6">RNA-binding S4 domain-containing protein</fullName>
    </recommendedName>
</protein>
<dbReference type="InterPro" id="IPR036986">
    <property type="entry name" value="S4_RNA-bd_sf"/>
</dbReference>
<dbReference type="Pfam" id="PF00900">
    <property type="entry name" value="Ribosomal_S4e"/>
    <property type="match status" value="1"/>
</dbReference>
<dbReference type="STRING" id="372326.A0A1V4KE70"/>
<dbReference type="InterPro" id="IPR000876">
    <property type="entry name" value="Ribosomal_eS4"/>
</dbReference>
<comment type="caution">
    <text evidence="7">The sequence shown here is derived from an EMBL/GenBank/DDBJ whole genome shotgun (WGS) entry which is preliminary data.</text>
</comment>
<dbReference type="InterPro" id="IPR002942">
    <property type="entry name" value="S4_RNA-bd"/>
</dbReference>
<dbReference type="AlphaFoldDB" id="A0A1V4KE70"/>
<evidence type="ECO:0000256" key="1">
    <source>
        <dbReference type="ARBA" id="ARBA00022730"/>
    </source>
</evidence>
<dbReference type="GO" id="GO:0019843">
    <property type="term" value="F:rRNA binding"/>
    <property type="evidence" value="ECO:0007669"/>
    <property type="project" value="UniProtKB-KW"/>
</dbReference>
<dbReference type="OrthoDB" id="1109245at2759"/>
<evidence type="ECO:0000256" key="5">
    <source>
        <dbReference type="PROSITE-ProRule" id="PRU00182"/>
    </source>
</evidence>
<keyword evidence="1" id="KW-0699">rRNA-binding</keyword>
<evidence type="ECO:0000259" key="6">
    <source>
        <dbReference type="SMART" id="SM00363"/>
    </source>
</evidence>
<dbReference type="Pfam" id="PF01479">
    <property type="entry name" value="S4"/>
    <property type="match status" value="1"/>
</dbReference>
<dbReference type="FunFam" id="3.10.290.10:FF:000051">
    <property type="entry name" value="40S ribosomal protein S4, X isoform"/>
    <property type="match status" value="1"/>
</dbReference>
<evidence type="ECO:0000313" key="7">
    <source>
        <dbReference type="EMBL" id="OPJ82157.1"/>
    </source>
</evidence>